<organism evidence="2">
    <name type="scientific">Streptomyces sp. CMC78</name>
    <dbReference type="NCBI Taxonomy" id="3231512"/>
    <lineage>
        <taxon>Bacteria</taxon>
        <taxon>Bacillati</taxon>
        <taxon>Actinomycetota</taxon>
        <taxon>Actinomycetes</taxon>
        <taxon>Kitasatosporales</taxon>
        <taxon>Streptomycetaceae</taxon>
        <taxon>Streptomyces</taxon>
    </lineage>
</organism>
<proteinExistence type="predicted"/>
<protein>
    <submittedName>
        <fullName evidence="2">Uncharacterized protein</fullName>
    </submittedName>
</protein>
<accession>A0AB33KM09</accession>
<dbReference type="EMBL" id="AP035884">
    <property type="protein sequence ID" value="BFP54839.1"/>
    <property type="molecule type" value="Genomic_DNA"/>
</dbReference>
<evidence type="ECO:0000313" key="2">
    <source>
        <dbReference type="EMBL" id="BFP54839.1"/>
    </source>
</evidence>
<dbReference type="KEGG" id="stcm:SCMC78_46460"/>
<evidence type="ECO:0000256" key="1">
    <source>
        <dbReference type="SAM" id="MobiDB-lite"/>
    </source>
</evidence>
<dbReference type="AlphaFoldDB" id="A0AB33KM09"/>
<gene>
    <name evidence="2" type="ORF">SCMC78_46460</name>
</gene>
<reference evidence="2" key="1">
    <citation type="submission" date="2024-07" db="EMBL/GenBank/DDBJ databases">
        <title>Complete genome sequences of cellulolytic bacteria, Kitasatospora sp. CMC57 and Streptomyces sp. CMC78, isolated from Japanese agricultural soil.</title>
        <authorList>
            <person name="Hashimoto T."/>
            <person name="Ito M."/>
            <person name="Iwamoto M."/>
            <person name="Fukahori D."/>
            <person name="Shoda T."/>
            <person name="Sakoda M."/>
            <person name="Morohoshi T."/>
            <person name="Mitsuboshi M."/>
            <person name="Nishizawa T."/>
        </authorList>
    </citation>
    <scope>NUCLEOTIDE SEQUENCE</scope>
    <source>
        <strain evidence="2">CMC78</strain>
    </source>
</reference>
<name>A0AB33KM09_9ACTN</name>
<feature type="region of interest" description="Disordered" evidence="1">
    <location>
        <begin position="1"/>
        <end position="62"/>
    </location>
</feature>
<feature type="compositionally biased region" description="Basic and acidic residues" evidence="1">
    <location>
        <begin position="38"/>
        <end position="62"/>
    </location>
</feature>
<sequence>MSGFSRPRAYRRVQDDDGSPESTRNRCSHRVVACHDPAGVHRDVTDRDPVDHDIKYSKNQEK</sequence>